<sequence>MLIPPLIPIFLIGFIFIAVLGDGSGGGTSSLGTNGQVKYCQHWSDGDAYTHNLLVHRYGITAEQIDGFMSTLGVNYDKNRINGAKLLEWESKSNLDVRAILAIAMNESSLGTAGVATNAGSNMFGYGAFDSNPENANNFNDEVAVVALTKQTIIANHNETFKIQDEKAQKNANGSLSPSDGGVYFTDTSGSGKRRAEFMEKMDKYIDEHGGTPDPPSTSSDVPTSNLASGSLASSWDFPSEYADKLKYGQPTSASLTTLGANSYPVGQCTWYVANRLQETGICQDAGIYNGNGNGQDWVRSLVSKGWKESSTPVEGAVVSTAGGNDGTFPQYGHVGFVEHVNEDGTFLVSECNYSNVQDKVHYRVCQPASYYSYAVKE</sequence>
<dbReference type="Gene3D" id="3.90.1720.10">
    <property type="entry name" value="endopeptidase domain like (from Nostoc punctiforme)"/>
    <property type="match status" value="1"/>
</dbReference>
<dbReference type="Pfam" id="PF05257">
    <property type="entry name" value="CHAP"/>
    <property type="match status" value="1"/>
</dbReference>
<keyword evidence="4" id="KW-1185">Reference proteome</keyword>
<dbReference type="EMBL" id="JASUZV010000001">
    <property type="protein sequence ID" value="MDL5042605.1"/>
    <property type="molecule type" value="Genomic_DNA"/>
</dbReference>
<dbReference type="PROSITE" id="PS50911">
    <property type="entry name" value="CHAP"/>
    <property type="match status" value="1"/>
</dbReference>
<dbReference type="InterPro" id="IPR038765">
    <property type="entry name" value="Papain-like_cys_pep_sf"/>
</dbReference>
<proteinExistence type="predicted"/>
<dbReference type="Gene3D" id="1.10.530.10">
    <property type="match status" value="1"/>
</dbReference>
<evidence type="ECO:0000256" key="1">
    <source>
        <dbReference type="SAM" id="MobiDB-lite"/>
    </source>
</evidence>
<evidence type="ECO:0000313" key="3">
    <source>
        <dbReference type="EMBL" id="MDL5042605.1"/>
    </source>
</evidence>
<evidence type="ECO:0000313" key="4">
    <source>
        <dbReference type="Proteomes" id="UP001529255"/>
    </source>
</evidence>
<feature type="domain" description="Peptidase C51" evidence="2">
    <location>
        <begin position="244"/>
        <end position="378"/>
    </location>
</feature>
<name>A0ABT7LPN5_9STRE</name>
<evidence type="ECO:0000259" key="2">
    <source>
        <dbReference type="PROSITE" id="PS50911"/>
    </source>
</evidence>
<dbReference type="SUPFAM" id="SSF54001">
    <property type="entry name" value="Cysteine proteinases"/>
    <property type="match status" value="1"/>
</dbReference>
<reference evidence="3 4" key="1">
    <citation type="submission" date="2023-06" db="EMBL/GenBank/DDBJ databases">
        <title>A potential novel species of Streptococcus isolated from human milk sample.</title>
        <authorList>
            <person name="Nguyen H.V."/>
            <person name="Trinh A.T.V."/>
            <person name="Hoang A.T.L."/>
            <person name="Bui L.N.H."/>
            <person name="Tran Q.T.L."/>
            <person name="Trinh T."/>
        </authorList>
    </citation>
    <scope>NUCLEOTIDE SEQUENCE [LARGE SCALE GENOMIC DNA]</scope>
    <source>
        <strain evidence="3 4">VTCC 12812</strain>
    </source>
</reference>
<dbReference type="Proteomes" id="UP001529255">
    <property type="component" value="Unassembled WGS sequence"/>
</dbReference>
<dbReference type="InterPro" id="IPR007921">
    <property type="entry name" value="CHAP_dom"/>
</dbReference>
<accession>A0ABT7LPN5</accession>
<organism evidence="3 4">
    <name type="scientific">Streptococcus raffinosi</name>
    <dbReference type="NCBI Taxonomy" id="3053355"/>
    <lineage>
        <taxon>Bacteria</taxon>
        <taxon>Bacillati</taxon>
        <taxon>Bacillota</taxon>
        <taxon>Bacilli</taxon>
        <taxon>Lactobacillales</taxon>
        <taxon>Streptococcaceae</taxon>
        <taxon>Streptococcus</taxon>
    </lineage>
</organism>
<protein>
    <submittedName>
        <fullName evidence="3">CHAP domain-containing protein</fullName>
    </submittedName>
</protein>
<comment type="caution">
    <text evidence="3">The sequence shown here is derived from an EMBL/GenBank/DDBJ whole genome shotgun (WGS) entry which is preliminary data.</text>
</comment>
<feature type="region of interest" description="Disordered" evidence="1">
    <location>
        <begin position="206"/>
        <end position="228"/>
    </location>
</feature>
<feature type="region of interest" description="Disordered" evidence="1">
    <location>
        <begin position="165"/>
        <end position="190"/>
    </location>
</feature>
<gene>
    <name evidence="3" type="ORF">QRD39_00575</name>
</gene>